<protein>
    <submittedName>
        <fullName evidence="1">Uncharacterized protein</fullName>
    </submittedName>
</protein>
<dbReference type="Proteomes" id="UP000198280">
    <property type="component" value="Unassembled WGS sequence"/>
</dbReference>
<accession>A0A239JH41</accession>
<sequence>MLLFHFTRPERWPLILADAEIKATWATDHDHEDMPELARTVHLTSDPSPASLPEPFRDCTVRFTVEVPAPEAQRWHAWAGTRLPAQTVHVLTATHFGERPDEWFVVERAIPSSEWVSVVDLKVQKPLWPQP</sequence>
<proteinExistence type="predicted"/>
<gene>
    <name evidence="1" type="ORF">SAMN05216252_1138</name>
</gene>
<dbReference type="OrthoDB" id="4345336at2"/>
<keyword evidence="2" id="KW-1185">Reference proteome</keyword>
<evidence type="ECO:0000313" key="2">
    <source>
        <dbReference type="Proteomes" id="UP000198280"/>
    </source>
</evidence>
<dbReference type="RefSeq" id="WP_089225981.1">
    <property type="nucleotide sequence ID" value="NZ_FZOF01000013.1"/>
</dbReference>
<dbReference type="AlphaFoldDB" id="A0A239JH41"/>
<name>A0A239JH41_9ACTN</name>
<organism evidence="1 2">
    <name type="scientific">Actinacidiphila glaucinigra</name>
    <dbReference type="NCBI Taxonomy" id="235986"/>
    <lineage>
        <taxon>Bacteria</taxon>
        <taxon>Bacillati</taxon>
        <taxon>Actinomycetota</taxon>
        <taxon>Actinomycetes</taxon>
        <taxon>Kitasatosporales</taxon>
        <taxon>Streptomycetaceae</taxon>
        <taxon>Actinacidiphila</taxon>
    </lineage>
</organism>
<evidence type="ECO:0000313" key="1">
    <source>
        <dbReference type="EMBL" id="SNT04613.1"/>
    </source>
</evidence>
<reference evidence="1 2" key="1">
    <citation type="submission" date="2017-06" db="EMBL/GenBank/DDBJ databases">
        <authorList>
            <person name="Kim H.J."/>
            <person name="Triplett B.A."/>
        </authorList>
    </citation>
    <scope>NUCLEOTIDE SEQUENCE [LARGE SCALE GENOMIC DNA]</scope>
    <source>
        <strain evidence="1 2">CGMCC 4.1858</strain>
    </source>
</reference>
<dbReference type="EMBL" id="FZOF01000013">
    <property type="protein sequence ID" value="SNT04613.1"/>
    <property type="molecule type" value="Genomic_DNA"/>
</dbReference>